<dbReference type="AlphaFoldDB" id="A0AAW1UG03"/>
<protein>
    <submittedName>
        <fullName evidence="2">Uncharacterized protein</fullName>
    </submittedName>
</protein>
<reference evidence="2 3" key="1">
    <citation type="submission" date="2023-03" db="EMBL/GenBank/DDBJ databases">
        <title>Genome insight into feeding habits of ladybird beetles.</title>
        <authorList>
            <person name="Li H.-S."/>
            <person name="Huang Y.-H."/>
            <person name="Pang H."/>
        </authorList>
    </citation>
    <scope>NUCLEOTIDE SEQUENCE [LARGE SCALE GENOMIC DNA]</scope>
    <source>
        <strain evidence="2">SYSU_2023b</strain>
        <tissue evidence="2">Whole body</tissue>
    </source>
</reference>
<proteinExistence type="predicted"/>
<organism evidence="2 3">
    <name type="scientific">Henosepilachna vigintioctopunctata</name>
    <dbReference type="NCBI Taxonomy" id="420089"/>
    <lineage>
        <taxon>Eukaryota</taxon>
        <taxon>Metazoa</taxon>
        <taxon>Ecdysozoa</taxon>
        <taxon>Arthropoda</taxon>
        <taxon>Hexapoda</taxon>
        <taxon>Insecta</taxon>
        <taxon>Pterygota</taxon>
        <taxon>Neoptera</taxon>
        <taxon>Endopterygota</taxon>
        <taxon>Coleoptera</taxon>
        <taxon>Polyphaga</taxon>
        <taxon>Cucujiformia</taxon>
        <taxon>Coccinelloidea</taxon>
        <taxon>Coccinellidae</taxon>
        <taxon>Epilachninae</taxon>
        <taxon>Epilachnini</taxon>
        <taxon>Henosepilachna</taxon>
    </lineage>
</organism>
<accession>A0AAW1UG03</accession>
<dbReference type="EMBL" id="JARQZJ010000056">
    <property type="protein sequence ID" value="KAK9878731.1"/>
    <property type="molecule type" value="Genomic_DNA"/>
</dbReference>
<feature type="compositionally biased region" description="Low complexity" evidence="1">
    <location>
        <begin position="25"/>
        <end position="45"/>
    </location>
</feature>
<comment type="caution">
    <text evidence="2">The sequence shown here is derived from an EMBL/GenBank/DDBJ whole genome shotgun (WGS) entry which is preliminary data.</text>
</comment>
<evidence type="ECO:0000313" key="2">
    <source>
        <dbReference type="EMBL" id="KAK9878731.1"/>
    </source>
</evidence>
<dbReference type="Proteomes" id="UP001431783">
    <property type="component" value="Unassembled WGS sequence"/>
</dbReference>
<name>A0AAW1UG03_9CUCU</name>
<feature type="compositionally biased region" description="Polar residues" evidence="1">
    <location>
        <begin position="61"/>
        <end position="84"/>
    </location>
</feature>
<keyword evidence="3" id="KW-1185">Reference proteome</keyword>
<sequence length="155" mass="17164">MSKSVENIQFFRDNESRLKAQGNNSASGSSSTVTSSMISSISTPKSSRRGFTSPKGGQSPKGASSPKNSFSPVASPSMQPSILPNLTMVENNIDHLPPPYVPTEEETALSKRVYNSLRRIETSFYRIEKLLYCKDRRSCQSIQKLLNQGENYSSY</sequence>
<feature type="region of interest" description="Disordered" evidence="1">
    <location>
        <begin position="1"/>
        <end position="84"/>
    </location>
</feature>
<evidence type="ECO:0000313" key="3">
    <source>
        <dbReference type="Proteomes" id="UP001431783"/>
    </source>
</evidence>
<gene>
    <name evidence="2" type="ORF">WA026_023608</name>
</gene>
<evidence type="ECO:0000256" key="1">
    <source>
        <dbReference type="SAM" id="MobiDB-lite"/>
    </source>
</evidence>